<feature type="transmembrane region" description="Helical" evidence="2">
    <location>
        <begin position="336"/>
        <end position="356"/>
    </location>
</feature>
<organism evidence="4 5">
    <name type="scientific">Lucifera butyrica</name>
    <dbReference type="NCBI Taxonomy" id="1351585"/>
    <lineage>
        <taxon>Bacteria</taxon>
        <taxon>Bacillati</taxon>
        <taxon>Bacillota</taxon>
        <taxon>Negativicutes</taxon>
        <taxon>Veillonellales</taxon>
        <taxon>Veillonellaceae</taxon>
        <taxon>Lucifera</taxon>
    </lineage>
</organism>
<keyword evidence="2" id="KW-0472">Membrane</keyword>
<keyword evidence="2" id="KW-0812">Transmembrane</keyword>
<dbReference type="Proteomes" id="UP000277811">
    <property type="component" value="Unassembled WGS sequence"/>
</dbReference>
<evidence type="ECO:0000256" key="1">
    <source>
        <dbReference type="SAM" id="MobiDB-lite"/>
    </source>
</evidence>
<dbReference type="Pfam" id="PF07454">
    <property type="entry name" value="SpoIIP"/>
    <property type="match status" value="1"/>
</dbReference>
<reference evidence="4 5" key="1">
    <citation type="submission" date="2018-06" db="EMBL/GenBank/DDBJ databases">
        <authorList>
            <person name="Strepis N."/>
        </authorList>
    </citation>
    <scope>NUCLEOTIDE SEQUENCE [LARGE SCALE GENOMIC DNA]</scope>
    <source>
        <strain evidence="4">LUCI</strain>
    </source>
</reference>
<keyword evidence="5" id="KW-1185">Reference proteome</keyword>
<keyword evidence="2" id="KW-1133">Transmembrane helix</keyword>
<dbReference type="NCBIfam" id="TIGR02867">
    <property type="entry name" value="spore_II_P"/>
    <property type="match status" value="1"/>
</dbReference>
<dbReference type="InterPro" id="IPR010897">
    <property type="entry name" value="Spore_II_P"/>
</dbReference>
<name>A0A498RB85_9FIRM</name>
<evidence type="ECO:0000256" key="3">
    <source>
        <dbReference type="SAM" id="SignalP"/>
    </source>
</evidence>
<dbReference type="OrthoDB" id="1633470at2"/>
<feature type="compositionally biased region" description="Pro residues" evidence="1">
    <location>
        <begin position="303"/>
        <end position="315"/>
    </location>
</feature>
<feature type="chain" id="PRO_5038471102" evidence="3">
    <location>
        <begin position="24"/>
        <end position="387"/>
    </location>
</feature>
<dbReference type="AlphaFoldDB" id="A0A498RB85"/>
<feature type="region of interest" description="Disordered" evidence="1">
    <location>
        <begin position="298"/>
        <end position="324"/>
    </location>
</feature>
<evidence type="ECO:0000313" key="5">
    <source>
        <dbReference type="Proteomes" id="UP000277811"/>
    </source>
</evidence>
<protein>
    <submittedName>
        <fullName evidence="4">Spore ii p: stage ii sporulation protein p</fullName>
    </submittedName>
</protein>
<sequence length="387" mass="42134">MFQFLTALTALFFLLCISPAVTAAAVFDTGEINSGYITVLDNKGATVFTTGLPVYPGDEYINQANDLFEITTIDGALGTARLVQKNIFSSSDQTLPAQGNTNVTPPLIAIYHTHDDESFIPNDGRATIPGNGSIMRVGDAFAQRLSEIGYRVDHDKTLHDPHDANAYQRSRRTFIKLLKNQPAALFDVHRDSAPANDYRTTINGQEATKILLVVGRQNPNRNITLDYAKAIKGAADSKYPGLIRGIFMAHGNYNEDLSPRAMLLEIGTQYNTLAAAEHSAALFADVVPSFIVPPSYGRTADPASPPAKPGMPPDPSSGTASPAAPLSPASPAVAPYYDILAILGVLFLGSILYLYLSTGSWREAKQKLNRFRKWEFTNFLGPRRKRK</sequence>
<dbReference type="RefSeq" id="WP_122629361.1">
    <property type="nucleotide sequence ID" value="NZ_UPPP01000092.1"/>
</dbReference>
<keyword evidence="3" id="KW-0732">Signal</keyword>
<proteinExistence type="predicted"/>
<evidence type="ECO:0000313" key="4">
    <source>
        <dbReference type="EMBL" id="VBB08499.1"/>
    </source>
</evidence>
<dbReference type="EMBL" id="UPPP01000092">
    <property type="protein sequence ID" value="VBB08499.1"/>
    <property type="molecule type" value="Genomic_DNA"/>
</dbReference>
<feature type="signal peptide" evidence="3">
    <location>
        <begin position="1"/>
        <end position="23"/>
    </location>
</feature>
<accession>A0A498RB85</accession>
<gene>
    <name evidence="4" type="ORF">LUCI_3772</name>
</gene>
<evidence type="ECO:0000256" key="2">
    <source>
        <dbReference type="SAM" id="Phobius"/>
    </source>
</evidence>